<evidence type="ECO:0008006" key="12">
    <source>
        <dbReference type="Google" id="ProtNLM"/>
    </source>
</evidence>
<dbReference type="Pfam" id="PF00672">
    <property type="entry name" value="HAMP"/>
    <property type="match status" value="1"/>
</dbReference>
<keyword evidence="7" id="KW-0812">Transmembrane</keyword>
<comment type="similarity">
    <text evidence="5">Belongs to the methyl-accepting chemotaxis (MCP) protein family.</text>
</comment>
<feature type="transmembrane region" description="Helical" evidence="7">
    <location>
        <begin position="7"/>
        <end position="29"/>
    </location>
</feature>
<dbReference type="GO" id="GO:0006935">
    <property type="term" value="P:chemotaxis"/>
    <property type="evidence" value="ECO:0007669"/>
    <property type="project" value="InterPro"/>
</dbReference>
<keyword evidence="7" id="KW-1133">Transmembrane helix</keyword>
<evidence type="ECO:0000256" key="4">
    <source>
        <dbReference type="ARBA" id="ARBA00023224"/>
    </source>
</evidence>
<evidence type="ECO:0000256" key="2">
    <source>
        <dbReference type="ARBA" id="ARBA00022475"/>
    </source>
</evidence>
<dbReference type="STRING" id="1850517.A8708_32530"/>
<comment type="subcellular location">
    <subcellularLocation>
        <location evidence="1">Cell membrane</location>
    </subcellularLocation>
</comment>
<dbReference type="GO" id="GO:0004888">
    <property type="term" value="F:transmembrane signaling receptor activity"/>
    <property type="evidence" value="ECO:0007669"/>
    <property type="project" value="InterPro"/>
</dbReference>
<dbReference type="PANTHER" id="PTHR32089">
    <property type="entry name" value="METHYL-ACCEPTING CHEMOTAXIS PROTEIN MCPB"/>
    <property type="match status" value="1"/>
</dbReference>
<feature type="domain" description="HAMP" evidence="9">
    <location>
        <begin position="203"/>
        <end position="257"/>
    </location>
</feature>
<name>A0A198A2N4_9BACL</name>
<gene>
    <name evidence="10" type="ORF">A8708_32530</name>
</gene>
<dbReference type="InterPro" id="IPR004089">
    <property type="entry name" value="MCPsignal_dom"/>
</dbReference>
<evidence type="ECO:0000313" key="11">
    <source>
        <dbReference type="Proteomes" id="UP000078454"/>
    </source>
</evidence>
<evidence type="ECO:0000259" key="8">
    <source>
        <dbReference type="PROSITE" id="PS50111"/>
    </source>
</evidence>
<dbReference type="SMART" id="SM00304">
    <property type="entry name" value="HAMP"/>
    <property type="match status" value="1"/>
</dbReference>
<dbReference type="PROSITE" id="PS50111">
    <property type="entry name" value="CHEMOTAXIS_TRANSDUC_2"/>
    <property type="match status" value="1"/>
</dbReference>
<evidence type="ECO:0000256" key="6">
    <source>
        <dbReference type="PROSITE-ProRule" id="PRU00284"/>
    </source>
</evidence>
<evidence type="ECO:0000256" key="7">
    <source>
        <dbReference type="SAM" id="Phobius"/>
    </source>
</evidence>
<evidence type="ECO:0000313" key="10">
    <source>
        <dbReference type="EMBL" id="OAS15729.1"/>
    </source>
</evidence>
<dbReference type="Gene3D" id="6.10.340.10">
    <property type="match status" value="1"/>
</dbReference>
<dbReference type="AlphaFoldDB" id="A0A198A2N4"/>
<protein>
    <recommendedName>
        <fullName evidence="12">Chemotaxis protein</fullName>
    </recommendedName>
</protein>
<dbReference type="SMART" id="SM00283">
    <property type="entry name" value="MA"/>
    <property type="match status" value="1"/>
</dbReference>
<dbReference type="InterPro" id="IPR024478">
    <property type="entry name" value="HlyB_4HB_MCP"/>
</dbReference>
<evidence type="ECO:0000259" key="9">
    <source>
        <dbReference type="PROSITE" id="PS50885"/>
    </source>
</evidence>
<dbReference type="GO" id="GO:0007165">
    <property type="term" value="P:signal transduction"/>
    <property type="evidence" value="ECO:0007669"/>
    <property type="project" value="UniProtKB-KW"/>
</dbReference>
<dbReference type="Gene3D" id="1.10.287.950">
    <property type="entry name" value="Methyl-accepting chemotaxis protein"/>
    <property type="match status" value="1"/>
</dbReference>
<organism evidence="10 11">
    <name type="scientific">Paenibacillus oryzisoli</name>
    <dbReference type="NCBI Taxonomy" id="1850517"/>
    <lineage>
        <taxon>Bacteria</taxon>
        <taxon>Bacillati</taxon>
        <taxon>Bacillota</taxon>
        <taxon>Bacilli</taxon>
        <taxon>Bacillales</taxon>
        <taxon>Paenibacillaceae</taxon>
        <taxon>Paenibacillus</taxon>
    </lineage>
</organism>
<keyword evidence="11" id="KW-1185">Reference proteome</keyword>
<dbReference type="Pfam" id="PF12729">
    <property type="entry name" value="4HB_MCP_1"/>
    <property type="match status" value="1"/>
</dbReference>
<keyword evidence="4 6" id="KW-0807">Transducer</keyword>
<keyword evidence="3 7" id="KW-0472">Membrane</keyword>
<keyword evidence="2" id="KW-1003">Cell membrane</keyword>
<reference evidence="10 11" key="1">
    <citation type="submission" date="2016-05" db="EMBL/GenBank/DDBJ databases">
        <title>Paenibacillus sp. 1ZS3-15 nov., isolated from the rhizosphere soil.</title>
        <authorList>
            <person name="Zhang X.X."/>
            <person name="Zhang J."/>
        </authorList>
    </citation>
    <scope>NUCLEOTIDE SEQUENCE [LARGE SCALE GENOMIC DNA]</scope>
    <source>
        <strain evidence="10 11">1ZS3-15</strain>
    </source>
</reference>
<dbReference type="OrthoDB" id="107771at2"/>
<dbReference type="GO" id="GO:0005886">
    <property type="term" value="C:plasma membrane"/>
    <property type="evidence" value="ECO:0007669"/>
    <property type="project" value="UniProtKB-SubCell"/>
</dbReference>
<dbReference type="Pfam" id="PF00015">
    <property type="entry name" value="MCPsignal"/>
    <property type="match status" value="1"/>
</dbReference>
<accession>A0A198A2N4</accession>
<dbReference type="PANTHER" id="PTHR32089:SF112">
    <property type="entry name" value="LYSOZYME-LIKE PROTEIN-RELATED"/>
    <property type="match status" value="1"/>
</dbReference>
<dbReference type="SUPFAM" id="SSF58104">
    <property type="entry name" value="Methyl-accepting chemotaxis protein (MCP) signaling domain"/>
    <property type="match status" value="1"/>
</dbReference>
<evidence type="ECO:0000256" key="1">
    <source>
        <dbReference type="ARBA" id="ARBA00004236"/>
    </source>
</evidence>
<comment type="caution">
    <text evidence="10">The sequence shown here is derived from an EMBL/GenBank/DDBJ whole genome shotgun (WGS) entry which is preliminary data.</text>
</comment>
<dbReference type="InterPro" id="IPR003660">
    <property type="entry name" value="HAMP_dom"/>
</dbReference>
<feature type="transmembrane region" description="Helical" evidence="7">
    <location>
        <begin position="181"/>
        <end position="201"/>
    </location>
</feature>
<dbReference type="CDD" id="cd06225">
    <property type="entry name" value="HAMP"/>
    <property type="match status" value="1"/>
</dbReference>
<dbReference type="PRINTS" id="PR00260">
    <property type="entry name" value="CHEMTRNSDUCR"/>
</dbReference>
<dbReference type="CDD" id="cd11386">
    <property type="entry name" value="MCP_signal"/>
    <property type="match status" value="1"/>
</dbReference>
<dbReference type="EMBL" id="LYPB01000080">
    <property type="protein sequence ID" value="OAS15729.1"/>
    <property type="molecule type" value="Genomic_DNA"/>
</dbReference>
<dbReference type="InterPro" id="IPR004090">
    <property type="entry name" value="Chemotax_Me-accpt_rcpt"/>
</dbReference>
<feature type="domain" description="Methyl-accepting transducer" evidence="8">
    <location>
        <begin position="276"/>
        <end position="512"/>
    </location>
</feature>
<sequence length="562" mass="62099">MTIRRKLLLGFGVIVGLFLISLSILYTSLRQTSSSFERFAHDDVHLLNLANQIRYEDIRLTDSVRGIIIDPGNQSESDTYNDYAVQIDNHIKETVGLLRTEEEKQIFRDLDAGNVKLVELETKMMELAASDKAQTLRIFAGEYAELRIHFAQLLNRFQQMQERHIEERSLQTATLVKQRSAIALVVLACTITAAVLIALWVTRHILTRVRQVKSKLDELSGSSGDLRERIQIQGKDEIAQLARSFNGMMDMIQGLIYQVKESADRVNVATKYLVSSSEQTSKITRDIDQKAVNMAEGADSQAKGIEESSFAMGEIASDIQRVADHMSTMAMQSEQSVSLATMGSKSIATAVAGMYALTESVQHANQAVKKVNAKSQAIYQVIAWMREVADQTNLLALNATIEAAHAGEHGRGFAVVADEVRKLASQSAQSAEHITQLIGQIQADLTEADVAMDQGGAEVNTGLASMEHAGELFEQIRNDIQLICQNTLEVSGVSQQMAAGSEQIYASFSEVTEISKHTGRDTKFVSEMVQKQLETVEIATDHAATLNKVASELHTQIQRFHI</sequence>
<evidence type="ECO:0000256" key="3">
    <source>
        <dbReference type="ARBA" id="ARBA00023136"/>
    </source>
</evidence>
<dbReference type="PROSITE" id="PS50885">
    <property type="entry name" value="HAMP"/>
    <property type="match status" value="1"/>
</dbReference>
<proteinExistence type="inferred from homology"/>
<evidence type="ECO:0000256" key="5">
    <source>
        <dbReference type="ARBA" id="ARBA00029447"/>
    </source>
</evidence>
<dbReference type="RefSeq" id="WP_068667797.1">
    <property type="nucleotide sequence ID" value="NZ_LYPB01000080.1"/>
</dbReference>
<dbReference type="Proteomes" id="UP000078454">
    <property type="component" value="Unassembled WGS sequence"/>
</dbReference>